<comment type="subcellular location">
    <subcellularLocation>
        <location evidence="1">Cell membrane</location>
        <topology evidence="1">Multi-pass membrane protein</topology>
    </subcellularLocation>
</comment>
<dbReference type="PANTHER" id="PTHR36844">
    <property type="entry name" value="PROTEASE PRSW"/>
    <property type="match status" value="1"/>
</dbReference>
<feature type="transmembrane region" description="Helical" evidence="10">
    <location>
        <begin position="145"/>
        <end position="164"/>
    </location>
</feature>
<keyword evidence="7 11" id="KW-0378">Hydrolase</keyword>
<evidence type="ECO:0000256" key="5">
    <source>
        <dbReference type="ARBA" id="ARBA00022670"/>
    </source>
</evidence>
<evidence type="ECO:0000256" key="9">
    <source>
        <dbReference type="ARBA" id="ARBA00023136"/>
    </source>
</evidence>
<dbReference type="PIRSF" id="PIRSF016933">
    <property type="entry name" value="PrsW"/>
    <property type="match status" value="1"/>
</dbReference>
<dbReference type="InterPro" id="IPR023596">
    <property type="entry name" value="Peptidase_PrsW_arch/bac"/>
</dbReference>
<keyword evidence="4" id="KW-1003">Cell membrane</keyword>
<evidence type="ECO:0000313" key="11">
    <source>
        <dbReference type="EMBL" id="WFD09578.1"/>
    </source>
</evidence>
<evidence type="ECO:0000256" key="4">
    <source>
        <dbReference type="ARBA" id="ARBA00022475"/>
    </source>
</evidence>
<evidence type="ECO:0000313" key="12">
    <source>
        <dbReference type="Proteomes" id="UP001222800"/>
    </source>
</evidence>
<accession>A0ABY8E9G7</accession>
<dbReference type="GO" id="GO:0006508">
    <property type="term" value="P:proteolysis"/>
    <property type="evidence" value="ECO:0007669"/>
    <property type="project" value="UniProtKB-KW"/>
</dbReference>
<dbReference type="InterPro" id="IPR026898">
    <property type="entry name" value="PrsW"/>
</dbReference>
<name>A0ABY8E9G7_9FIRM</name>
<reference evidence="11 12" key="1">
    <citation type="submission" date="2023-03" db="EMBL/GenBank/DDBJ databases">
        <title>Complete genome sequence of Tepidibacter sp. SWIR-1, isolated from a deep-sea hydrothermal vent.</title>
        <authorList>
            <person name="Li X."/>
        </authorList>
    </citation>
    <scope>NUCLEOTIDE SEQUENCE [LARGE SCALE GENOMIC DNA]</scope>
    <source>
        <strain evidence="11 12">SWIR-1</strain>
    </source>
</reference>
<organism evidence="11 12">
    <name type="scientific">Tepidibacter hydrothermalis</name>
    <dbReference type="NCBI Taxonomy" id="3036126"/>
    <lineage>
        <taxon>Bacteria</taxon>
        <taxon>Bacillati</taxon>
        <taxon>Bacillota</taxon>
        <taxon>Clostridia</taxon>
        <taxon>Peptostreptococcales</taxon>
        <taxon>Peptostreptococcaceae</taxon>
        <taxon>Tepidibacter</taxon>
    </lineage>
</organism>
<dbReference type="GO" id="GO:0008233">
    <property type="term" value="F:peptidase activity"/>
    <property type="evidence" value="ECO:0007669"/>
    <property type="project" value="UniProtKB-KW"/>
</dbReference>
<evidence type="ECO:0000256" key="2">
    <source>
        <dbReference type="ARBA" id="ARBA00009165"/>
    </source>
</evidence>
<evidence type="ECO:0000256" key="10">
    <source>
        <dbReference type="SAM" id="Phobius"/>
    </source>
</evidence>
<feature type="transmembrane region" description="Helical" evidence="10">
    <location>
        <begin position="103"/>
        <end position="125"/>
    </location>
</feature>
<dbReference type="Pfam" id="PF13367">
    <property type="entry name" value="PrsW-protease"/>
    <property type="match status" value="1"/>
</dbReference>
<comment type="similarity">
    <text evidence="2">Belongs to the protease PrsW family.</text>
</comment>
<protein>
    <recommendedName>
        <fullName evidence="3">Protease PrsW</fullName>
    </recommendedName>
</protein>
<evidence type="ECO:0000256" key="6">
    <source>
        <dbReference type="ARBA" id="ARBA00022692"/>
    </source>
</evidence>
<feature type="transmembrane region" description="Helical" evidence="10">
    <location>
        <begin position="185"/>
        <end position="210"/>
    </location>
</feature>
<evidence type="ECO:0000256" key="8">
    <source>
        <dbReference type="ARBA" id="ARBA00022989"/>
    </source>
</evidence>
<feature type="transmembrane region" description="Helical" evidence="10">
    <location>
        <begin position="63"/>
        <end position="82"/>
    </location>
</feature>
<proteinExistence type="inferred from homology"/>
<keyword evidence="6 10" id="KW-0812">Transmembrane</keyword>
<dbReference type="RefSeq" id="WP_277731508.1">
    <property type="nucleotide sequence ID" value="NZ_CP120733.1"/>
</dbReference>
<gene>
    <name evidence="11" type="ORF">P4S50_14460</name>
</gene>
<sequence length="237" mass="27162">MNMKLFITAIAPSIALLIGIYLTDRYDKEPPELLLKVFILGCLSVIPTIVVEKILDKFNVFSGIMWPFYTAFIVAGFTEEYFKRLVVLKSAFKSPHFNEKLDGIVYCTFASLGFATIENIMYVVFKFSSNPTVGIGRGLFSVPSHMLYGVTMGYYLSLAKYCVMEEGVCKKYLRKSLTMPIILHGIFDFILMSNMPILMGLFLPYVIYLWKINLSKLNKYTQDSKDRFGFINKIQKE</sequence>
<evidence type="ECO:0000256" key="1">
    <source>
        <dbReference type="ARBA" id="ARBA00004651"/>
    </source>
</evidence>
<evidence type="ECO:0000256" key="7">
    <source>
        <dbReference type="ARBA" id="ARBA00022801"/>
    </source>
</evidence>
<feature type="transmembrane region" description="Helical" evidence="10">
    <location>
        <begin position="34"/>
        <end position="51"/>
    </location>
</feature>
<keyword evidence="9 10" id="KW-0472">Membrane</keyword>
<dbReference type="EMBL" id="CP120733">
    <property type="protein sequence ID" value="WFD09578.1"/>
    <property type="molecule type" value="Genomic_DNA"/>
</dbReference>
<keyword evidence="8 10" id="KW-1133">Transmembrane helix</keyword>
<feature type="transmembrane region" description="Helical" evidence="10">
    <location>
        <begin position="6"/>
        <end position="22"/>
    </location>
</feature>
<evidence type="ECO:0000256" key="3">
    <source>
        <dbReference type="ARBA" id="ARBA00018997"/>
    </source>
</evidence>
<dbReference type="Proteomes" id="UP001222800">
    <property type="component" value="Chromosome"/>
</dbReference>
<keyword evidence="5 11" id="KW-0645">Protease</keyword>
<keyword evidence="12" id="KW-1185">Reference proteome</keyword>
<dbReference type="PANTHER" id="PTHR36844:SF1">
    <property type="entry name" value="PROTEASE PRSW"/>
    <property type="match status" value="1"/>
</dbReference>